<dbReference type="OrthoDB" id="3056235at2759"/>
<proteinExistence type="predicted"/>
<gene>
    <name evidence="2" type="ORF">AAE3_LOCUS1481</name>
</gene>
<sequence length="430" mass="47258">MPSRSQILDEGNSLTAGRSSNSGDPGDTASAPVDISKVEASDSIQSHLSATNSSKRLRISPSASALDAKTSTPNSDDSSTPHHPPRSISNYFRVFFLYEASQQLPISSRSGRPEPSTRLYVFFAVTPPLREEKGTLYGTPVNSMAIGSYLTRSSSGPSGLLEPFVVTSQAQNSTVTLCVWIADSDIQDLESSLGNWKGSVSLLITTAAKPSSPEHHQLVRTVRRLVSRSQAARPSVHLLHVSHLKAPSPNLYLNLARLFSSTDWVLMFPNDLSDPLSPAFYAQATSKRSDVEKSAHLLTPGPNAYPFSPLSPLLLRNDADFWCTERMFLDVTRESDWDECLWQLALQRNGKVDTITPSHQLATAKKVPVQIANEDIGLARQLLSSRFRAEACDTFGKQMMTGHVRNRHRDIMLEGVKAFCLKTVNKKLPR</sequence>
<dbReference type="Proteomes" id="UP000467700">
    <property type="component" value="Unassembled WGS sequence"/>
</dbReference>
<protein>
    <submittedName>
        <fullName evidence="2">Uncharacterized protein</fullName>
    </submittedName>
</protein>
<organism evidence="2 3">
    <name type="scientific">Cyclocybe aegerita</name>
    <name type="common">Black poplar mushroom</name>
    <name type="synonym">Agrocybe aegerita</name>
    <dbReference type="NCBI Taxonomy" id="1973307"/>
    <lineage>
        <taxon>Eukaryota</taxon>
        <taxon>Fungi</taxon>
        <taxon>Dikarya</taxon>
        <taxon>Basidiomycota</taxon>
        <taxon>Agaricomycotina</taxon>
        <taxon>Agaricomycetes</taxon>
        <taxon>Agaricomycetidae</taxon>
        <taxon>Agaricales</taxon>
        <taxon>Agaricineae</taxon>
        <taxon>Bolbitiaceae</taxon>
        <taxon>Cyclocybe</taxon>
    </lineage>
</organism>
<feature type="compositionally biased region" description="Polar residues" evidence="1">
    <location>
        <begin position="1"/>
        <end position="23"/>
    </location>
</feature>
<keyword evidence="3" id="KW-1185">Reference proteome</keyword>
<comment type="caution">
    <text evidence="2">The sequence shown here is derived from an EMBL/GenBank/DDBJ whole genome shotgun (WGS) entry which is preliminary data.</text>
</comment>
<name>A0A8S0WCJ2_CYCAE</name>
<accession>A0A8S0WCJ2</accession>
<dbReference type="EMBL" id="CACVBS010000013">
    <property type="protein sequence ID" value="CAA7259112.1"/>
    <property type="molecule type" value="Genomic_DNA"/>
</dbReference>
<feature type="compositionally biased region" description="Polar residues" evidence="1">
    <location>
        <begin position="42"/>
        <end position="54"/>
    </location>
</feature>
<evidence type="ECO:0000313" key="3">
    <source>
        <dbReference type="Proteomes" id="UP000467700"/>
    </source>
</evidence>
<evidence type="ECO:0000256" key="1">
    <source>
        <dbReference type="SAM" id="MobiDB-lite"/>
    </source>
</evidence>
<dbReference type="AlphaFoldDB" id="A0A8S0WCJ2"/>
<evidence type="ECO:0000313" key="2">
    <source>
        <dbReference type="EMBL" id="CAA7259112.1"/>
    </source>
</evidence>
<reference evidence="2 3" key="1">
    <citation type="submission" date="2020-01" db="EMBL/GenBank/DDBJ databases">
        <authorList>
            <person name="Gupta K D."/>
        </authorList>
    </citation>
    <scope>NUCLEOTIDE SEQUENCE [LARGE SCALE GENOMIC DNA]</scope>
</reference>
<feature type="region of interest" description="Disordered" evidence="1">
    <location>
        <begin position="1"/>
        <end position="85"/>
    </location>
</feature>